<dbReference type="RefSeq" id="WP_059035954.1">
    <property type="nucleotide sequence ID" value="NZ_JAADZU010000008.1"/>
</dbReference>
<dbReference type="AlphaFoldDB" id="A0A7K3LL40"/>
<evidence type="ECO:0000256" key="1">
    <source>
        <dbReference type="ARBA" id="ARBA00004496"/>
    </source>
</evidence>
<dbReference type="SMART" id="SM00028">
    <property type="entry name" value="TPR"/>
    <property type="match status" value="1"/>
</dbReference>
<dbReference type="CDD" id="cd00009">
    <property type="entry name" value="AAA"/>
    <property type="match status" value="1"/>
</dbReference>
<dbReference type="PANTHER" id="PTHR43392">
    <property type="entry name" value="AAA-TYPE ATPASE FAMILY PROTEIN / ANKYRIN REPEAT FAMILY PROTEIN"/>
    <property type="match status" value="1"/>
</dbReference>
<dbReference type="Pfam" id="PF00004">
    <property type="entry name" value="AAA"/>
    <property type="match status" value="1"/>
</dbReference>
<dbReference type="PRINTS" id="PR00819">
    <property type="entry name" value="CBXCFQXSUPER"/>
</dbReference>
<dbReference type="EMBL" id="JAADZU010000008">
    <property type="protein sequence ID" value="NDK88761.1"/>
    <property type="molecule type" value="Genomic_DNA"/>
</dbReference>
<keyword evidence="10" id="KW-1185">Reference proteome</keyword>
<feature type="domain" description="AAA+ ATPase" evidence="8">
    <location>
        <begin position="354"/>
        <end position="495"/>
    </location>
</feature>
<dbReference type="GO" id="GO:0005737">
    <property type="term" value="C:cytoplasm"/>
    <property type="evidence" value="ECO:0007669"/>
    <property type="project" value="UniProtKB-SubCell"/>
</dbReference>
<keyword evidence="3" id="KW-0963">Cytoplasm</keyword>
<evidence type="ECO:0000313" key="9">
    <source>
        <dbReference type="EMBL" id="NDK88761.1"/>
    </source>
</evidence>
<dbReference type="InterPro" id="IPR049078">
    <property type="entry name" value="T7SS_EccA1-like_N"/>
</dbReference>
<dbReference type="InterPro" id="IPR011990">
    <property type="entry name" value="TPR-like_helical_dom_sf"/>
</dbReference>
<evidence type="ECO:0000256" key="6">
    <source>
        <dbReference type="PROSITE-ProRule" id="PRU00339"/>
    </source>
</evidence>
<feature type="region of interest" description="Disordered" evidence="7">
    <location>
        <begin position="263"/>
        <end position="310"/>
    </location>
</feature>
<comment type="similarity">
    <text evidence="2">Belongs to the CbxX/CfxQ family.</text>
</comment>
<dbReference type="SUPFAM" id="SSF52540">
    <property type="entry name" value="P-loop containing nucleoside triphosphate hydrolases"/>
    <property type="match status" value="1"/>
</dbReference>
<comment type="caution">
    <text evidence="9">The sequence shown here is derived from an EMBL/GenBank/DDBJ whole genome shotgun (WGS) entry which is preliminary data.</text>
</comment>
<dbReference type="Gene3D" id="3.40.50.300">
    <property type="entry name" value="P-loop containing nucleotide triphosphate hydrolases"/>
    <property type="match status" value="1"/>
</dbReference>
<dbReference type="InterPro" id="IPR023835">
    <property type="entry name" value="T7SS_EccA"/>
</dbReference>
<feature type="repeat" description="TPR" evidence="6">
    <location>
        <begin position="213"/>
        <end position="246"/>
    </location>
</feature>
<dbReference type="PROSITE" id="PS50005">
    <property type="entry name" value="TPR"/>
    <property type="match status" value="1"/>
</dbReference>
<dbReference type="Gene3D" id="1.25.40.10">
    <property type="entry name" value="Tetratricopeptide repeat domain"/>
    <property type="match status" value="1"/>
</dbReference>
<dbReference type="Proteomes" id="UP000466307">
    <property type="component" value="Unassembled WGS sequence"/>
</dbReference>
<dbReference type="SMART" id="SM00382">
    <property type="entry name" value="AAA"/>
    <property type="match status" value="1"/>
</dbReference>
<evidence type="ECO:0000256" key="5">
    <source>
        <dbReference type="ARBA" id="ARBA00022840"/>
    </source>
</evidence>
<dbReference type="Pfam" id="PF17866">
    <property type="entry name" value="AAA_lid_6"/>
    <property type="match status" value="1"/>
</dbReference>
<dbReference type="FunFam" id="3.40.50.300:FF:000216">
    <property type="entry name" value="Type VII secretion ATPase EccA"/>
    <property type="match status" value="1"/>
</dbReference>
<evidence type="ECO:0000256" key="3">
    <source>
        <dbReference type="ARBA" id="ARBA00022490"/>
    </source>
</evidence>
<dbReference type="InterPro" id="IPR000641">
    <property type="entry name" value="CbxX/CfxQ"/>
</dbReference>
<evidence type="ECO:0000259" key="8">
    <source>
        <dbReference type="SMART" id="SM00382"/>
    </source>
</evidence>
<name>A0A7K3LL40_9ACTN</name>
<protein>
    <submittedName>
        <fullName evidence="9">Type VII secretion AAA-ATPase EccA</fullName>
    </submittedName>
</protein>
<dbReference type="SUPFAM" id="SSF48452">
    <property type="entry name" value="TPR-like"/>
    <property type="match status" value="1"/>
</dbReference>
<dbReference type="InterPro" id="IPR041627">
    <property type="entry name" value="AAA_lid_6"/>
</dbReference>
<dbReference type="InterPro" id="IPR050773">
    <property type="entry name" value="CbxX/CfxQ_RuBisCO_ESX"/>
</dbReference>
<keyword evidence="4" id="KW-0547">Nucleotide-binding</keyword>
<keyword evidence="5" id="KW-0067">ATP-binding</keyword>
<reference evidence="9 10" key="1">
    <citation type="submission" date="2020-01" db="EMBL/GenBank/DDBJ databases">
        <title>Investigation of new actinobacteria for the biodesulphurisation of diesel fuel.</title>
        <authorList>
            <person name="Athi Narayanan S.M."/>
        </authorList>
    </citation>
    <scope>NUCLEOTIDE SEQUENCE [LARGE SCALE GENOMIC DNA]</scope>
    <source>
        <strain evidence="9 10">213E</strain>
    </source>
</reference>
<evidence type="ECO:0000256" key="4">
    <source>
        <dbReference type="ARBA" id="ARBA00022741"/>
    </source>
</evidence>
<dbReference type="PANTHER" id="PTHR43392:SF2">
    <property type="entry name" value="AAA-TYPE ATPASE FAMILY PROTEIN _ ANKYRIN REPEAT FAMILY PROTEIN"/>
    <property type="match status" value="1"/>
</dbReference>
<evidence type="ECO:0000313" key="10">
    <source>
        <dbReference type="Proteomes" id="UP000466307"/>
    </source>
</evidence>
<dbReference type="InterPro" id="IPR003593">
    <property type="entry name" value="AAA+_ATPase"/>
</dbReference>
<accession>A0A7K3LL40</accession>
<proteinExistence type="inferred from homology"/>
<keyword evidence="6" id="KW-0802">TPR repeat</keyword>
<dbReference type="NCBIfam" id="TIGR03922">
    <property type="entry name" value="T7SS_EccA"/>
    <property type="match status" value="1"/>
</dbReference>
<dbReference type="InterPro" id="IPR027417">
    <property type="entry name" value="P-loop_NTPase"/>
</dbReference>
<dbReference type="GO" id="GO:0005524">
    <property type="term" value="F:ATP binding"/>
    <property type="evidence" value="ECO:0007669"/>
    <property type="project" value="UniProtKB-KW"/>
</dbReference>
<dbReference type="InterPro" id="IPR019734">
    <property type="entry name" value="TPR_rpt"/>
</dbReference>
<dbReference type="InterPro" id="IPR003959">
    <property type="entry name" value="ATPase_AAA_core"/>
</dbReference>
<sequence length="605" mass="63885">MADIGKARQLFELGVLSSGIAIDGTEPVDDAAQAAKAFTRASEWDPQMADAWIGRLASGDTSDEALLGLYRARGAIGVEQRRLGLPPGLLVGRWYTGMFLDYPLVDAVHATAAYASTLIRGRDLAGAADVLATIPPTPRVPIAEFMTAVLHFTAQRWPDVLSALSGADGWNDPHLACAADYLGGSACIQLGLFGEGARRLQQAVDGPIPTCATRAMYGLGLALREQGQEDKARAMFEAAFARDPSFVAAGKALRSPSVRLSVTSAEEIARRSDPWDPGSVPGSAESGTPGPAGSGADGVGPQVDGSPSDLVDTAQTELDAQIGLESVKEQVARLRSAATLARVRADRGLTTAARSLHLAFTGPPGTGKTTVARVIAKLYCGLGFIATDKVVEATRRDLVGEHLGSTAIKTAALIDSAMDGVLFIDEAYTLIQQGLSGGDAFGREAVDTLLARMEDDRDRLVVIIAGYDAEIDRFLAANDGLASRFARRIRFDSYTPAELARIGSHLASRRDSVLTAEAAAELELACTPLYHDVREGPSGSLRATDLAGNGRFIRNVVEAAEEEREHRLSASSDLDALTHDDLVRIEAVDLRAALGSVLSGFAVRR</sequence>
<comment type="subcellular location">
    <subcellularLocation>
        <location evidence="1">Cytoplasm</location>
    </subcellularLocation>
</comment>
<evidence type="ECO:0000256" key="7">
    <source>
        <dbReference type="SAM" id="MobiDB-lite"/>
    </source>
</evidence>
<dbReference type="Gene3D" id="1.10.8.60">
    <property type="match status" value="1"/>
</dbReference>
<dbReference type="GO" id="GO:0016887">
    <property type="term" value="F:ATP hydrolysis activity"/>
    <property type="evidence" value="ECO:0007669"/>
    <property type="project" value="InterPro"/>
</dbReference>
<dbReference type="Pfam" id="PF21545">
    <property type="entry name" value="T7SS_EccA1_N"/>
    <property type="match status" value="1"/>
</dbReference>
<gene>
    <name evidence="9" type="primary">eccA</name>
    <name evidence="9" type="ORF">GYA93_04075</name>
</gene>
<evidence type="ECO:0000256" key="2">
    <source>
        <dbReference type="ARBA" id="ARBA00010378"/>
    </source>
</evidence>
<organism evidence="9 10">
    <name type="scientific">Gordonia desulfuricans</name>
    <dbReference type="NCBI Taxonomy" id="89051"/>
    <lineage>
        <taxon>Bacteria</taxon>
        <taxon>Bacillati</taxon>
        <taxon>Actinomycetota</taxon>
        <taxon>Actinomycetes</taxon>
        <taxon>Mycobacteriales</taxon>
        <taxon>Gordoniaceae</taxon>
        <taxon>Gordonia</taxon>
    </lineage>
</organism>